<keyword evidence="2" id="KW-0732">Signal</keyword>
<organism evidence="4 5">
    <name type="scientific">Ferrimonas gelatinilytica</name>
    <dbReference type="NCBI Taxonomy" id="1255257"/>
    <lineage>
        <taxon>Bacteria</taxon>
        <taxon>Pseudomonadati</taxon>
        <taxon>Pseudomonadota</taxon>
        <taxon>Gammaproteobacteria</taxon>
        <taxon>Alteromonadales</taxon>
        <taxon>Ferrimonadaceae</taxon>
        <taxon>Ferrimonas</taxon>
    </lineage>
</organism>
<gene>
    <name evidence="4" type="ORF">GCM10025772_25240</name>
</gene>
<feature type="chain" id="PRO_5047084876" evidence="2">
    <location>
        <begin position="22"/>
        <end position="359"/>
    </location>
</feature>
<name>A0ABP9SCY5_9GAMM</name>
<evidence type="ECO:0000256" key="1">
    <source>
        <dbReference type="SAM" id="MobiDB-lite"/>
    </source>
</evidence>
<feature type="region of interest" description="Disordered" evidence="1">
    <location>
        <begin position="21"/>
        <end position="47"/>
    </location>
</feature>
<dbReference type="InterPro" id="IPR025491">
    <property type="entry name" value="DUF4382"/>
</dbReference>
<feature type="domain" description="DUF4382" evidence="3">
    <location>
        <begin position="41"/>
        <end position="208"/>
    </location>
</feature>
<proteinExistence type="predicted"/>
<dbReference type="PROSITE" id="PS51257">
    <property type="entry name" value="PROKAR_LIPOPROTEIN"/>
    <property type="match status" value="1"/>
</dbReference>
<reference evidence="5" key="1">
    <citation type="journal article" date="2019" name="Int. J. Syst. Evol. Microbiol.">
        <title>The Global Catalogue of Microorganisms (GCM) 10K type strain sequencing project: providing services to taxonomists for standard genome sequencing and annotation.</title>
        <authorList>
            <consortium name="The Broad Institute Genomics Platform"/>
            <consortium name="The Broad Institute Genome Sequencing Center for Infectious Disease"/>
            <person name="Wu L."/>
            <person name="Ma J."/>
        </authorList>
    </citation>
    <scope>NUCLEOTIDE SEQUENCE [LARGE SCALE GENOMIC DNA]</scope>
    <source>
        <strain evidence="5">JCM 18720</strain>
    </source>
</reference>
<dbReference type="RefSeq" id="WP_345317495.1">
    <property type="nucleotide sequence ID" value="NZ_BAABLF010000026.1"/>
</dbReference>
<evidence type="ECO:0000256" key="2">
    <source>
        <dbReference type="SAM" id="SignalP"/>
    </source>
</evidence>
<dbReference type="Proteomes" id="UP001501600">
    <property type="component" value="Unassembled WGS sequence"/>
</dbReference>
<dbReference type="Pfam" id="PF14321">
    <property type="entry name" value="DUF4382"/>
    <property type="match status" value="1"/>
</dbReference>
<feature type="signal peptide" evidence="2">
    <location>
        <begin position="1"/>
        <end position="21"/>
    </location>
</feature>
<comment type="caution">
    <text evidence="4">The sequence shown here is derived from an EMBL/GenBank/DDBJ whole genome shotgun (WGS) entry which is preliminary data.</text>
</comment>
<dbReference type="EMBL" id="BAABLF010000026">
    <property type="protein sequence ID" value="GAA5193718.1"/>
    <property type="molecule type" value="Genomic_DNA"/>
</dbReference>
<evidence type="ECO:0000313" key="5">
    <source>
        <dbReference type="Proteomes" id="UP001501600"/>
    </source>
</evidence>
<protein>
    <submittedName>
        <fullName evidence="4">DUF4382 domain-containing protein</fullName>
    </submittedName>
</protein>
<accession>A0ABP9SCY5</accession>
<sequence>MMKSIKSVLAAGVVLALSGCGSDNSSSPNPGPGPSPEPQMGTFSLGVSDAPVDDAKRVVLAFNDVILIPQDGQNGGDPIHIELGNDGQPQQIDLLEFQGSAMEVIVSEGELEVGDYRMCLYAKDGLPNGSEESSFVEKTDGIVVPLKVNSKGACHGYKPDTDGQGRMSFDKGDQMVTINTGQNAFVVEFDLRKALTDPKGQDWMFIKPNAVQLINIAGVGNISGELALTQRDACEADMVSLVGADTFAHAAYLYANERDRSTMGDIVGEAGFPEGSELVEPVAVANIVQVENQTDELIYRYEFGFIGEGEYSIGYTCTANADLPETHETAEQGFLIYQHYVPVTVVVGETTEQDLDPIL</sequence>
<evidence type="ECO:0000313" key="4">
    <source>
        <dbReference type="EMBL" id="GAA5193718.1"/>
    </source>
</evidence>
<keyword evidence="5" id="KW-1185">Reference proteome</keyword>
<evidence type="ECO:0000259" key="3">
    <source>
        <dbReference type="Pfam" id="PF14321"/>
    </source>
</evidence>